<evidence type="ECO:0000256" key="3">
    <source>
        <dbReference type="ARBA" id="ARBA00006692"/>
    </source>
</evidence>
<evidence type="ECO:0000256" key="5">
    <source>
        <dbReference type="ARBA" id="ARBA00022553"/>
    </source>
</evidence>
<feature type="domain" description="Ig-like" evidence="10">
    <location>
        <begin position="906"/>
        <end position="993"/>
    </location>
</feature>
<sequence length="1396" mass="156249">MVKAINIAGESSSHAFLLVQAKTAVSFTQNLEDASAKEKDTMVTFECETNEPFVRVKWFKNNMEIFSGDKYRMHSDRKVHFLSVLMIEMRDDAEYTCVISDDENTRTSARLHVEGAALELIKHMENIEVPESYAGEFEVELSREDAEGSWLFGDKVLSPSNKYIISSRRGRHTLSVKDVRKEDQGKYTFVCGDLKTSASLKMKLRPVTLMQPLTDLIVCEGDIAQLEVRFSQENVEGTWMKNGQAISASERIHIVIDKMVHKLLVENVSTEDAALYSFVVPAQDISTSGKLSVQTIDIVVPLKDVSSIEGTKAVLEAKISAQDISSVKWYHNDKLLTPSDRIQMVAKGAKQRLVFTRTFASDQGHYKLVVGKVDTSCSLTVEEVHIVKHMEDKVCSESQNVTFNVEVSHPGIDSIWTFRNQQIKPGPKSKIESKGKAYSLTVIDAMKDEEGQYMFHAGEKTSSAKLTVSGGAITRPLQDVTVAESQTAELECEVANANAEGKWLKEGQPIDFNENVVSEVNGAIRRLIINITRPQDVGEYTYQVANSKTTANLRVEGVKIKKTLRNQTVTETQEAVFTLELTHPDVKGSQWIKNGVELQNSEKYEIISSGVVQTLKVKDCNIQDESVYSFKLGKLSANARLNVEKIKIVKKIKDATSLLDGTASFEMSLSHDNIPVRWMFKGLELTSSEKCKILSERKAHKLILKNLDSSDAGEYVAVVGHLQCSAVLTVEALQVTKPMKSVEVPETQVATFECEVSHFNVPSTWLKNGVEIEMSDKFRIVVQGKLHQLKIMNTSRDDSAEYTFVCGNDQVSATLTVNPVLITSMLKDLNAQERDTITFEVTVNYEGITYKWLKNGVEIKSSDRCQVRSRQLTHSLTIRNVHFGDGGEYKFVAGSGATTANLFVEARVIEFTKKIKDIKITEKKKAVFECEVSEPNIQVMWMKDGQEMDMSEERYIVTAEKYVHRLVIQTVRMSDAGEYSVVAGSSVSKARLTVEGRDIRISEPPEREITVLEKHRATFEFEVNEEDVEGHWLKNGVEIQFSMEDRFNYVTIRKLHRLTISETYRSDAGEYTFIAGKNRSTMQLRINIPEPPQILRHMEPQSVEAGKPARFSVQVSGVPQPQVFWYKNSQALSAGFKCKFLHDGNEHTLLLIEVFPEDAAVYTCEAKNEYGTATSTATLNVEVSEVVSPDSPATVAPPVIISPIASTSACEGAPACFQCKVRGDDVKISWFHKKTEVKQSEFFRISQFDDSCQLEISRVYPEDDGEYTCMATNNGGTVSCSATLTLDVTHVREQAETKTELEVKELFCPQRKEETVHCSTELTATWQLRGAFSDTEDFIDHGLVSANRCSSRTSSISSWTENIKPSFTKKLKFQSVLEGEAAEFKCKLIACPPPTI</sequence>
<dbReference type="FunFam" id="2.60.40.10:FF:000792">
    <property type="entry name" value="titin isoform X1"/>
    <property type="match status" value="1"/>
</dbReference>
<proteinExistence type="inferred from homology"/>
<dbReference type="InterPro" id="IPR036179">
    <property type="entry name" value="Ig-like_dom_sf"/>
</dbReference>
<protein>
    <recommendedName>
        <fullName evidence="10">Ig-like domain-containing protein</fullName>
    </recommendedName>
</protein>
<feature type="domain" description="Ig-like" evidence="10">
    <location>
        <begin position="1197"/>
        <end position="1285"/>
    </location>
</feature>
<keyword evidence="8" id="KW-0539">Nucleus</keyword>
<evidence type="ECO:0000256" key="7">
    <source>
        <dbReference type="ARBA" id="ARBA00023157"/>
    </source>
</evidence>
<evidence type="ECO:0000313" key="11">
    <source>
        <dbReference type="Ensembl" id="ENSOABP00000061998.1"/>
    </source>
</evidence>
<evidence type="ECO:0000256" key="6">
    <source>
        <dbReference type="ARBA" id="ARBA00022737"/>
    </source>
</evidence>
<evidence type="ECO:0000313" key="12">
    <source>
        <dbReference type="Proteomes" id="UP000472276"/>
    </source>
</evidence>
<keyword evidence="5" id="KW-0597">Phosphoprotein</keyword>
<dbReference type="GO" id="GO:0005634">
    <property type="term" value="C:nucleus"/>
    <property type="evidence" value="ECO:0007669"/>
    <property type="project" value="UniProtKB-SubCell"/>
</dbReference>
<evidence type="ECO:0000256" key="8">
    <source>
        <dbReference type="ARBA" id="ARBA00023242"/>
    </source>
</evidence>
<dbReference type="Ensembl" id="ENSOABT00000061927.1">
    <property type="protein sequence ID" value="ENSOABP00000061998.1"/>
    <property type="gene ID" value="ENSOABG00000028936.1"/>
</dbReference>
<dbReference type="SUPFAM" id="SSF48726">
    <property type="entry name" value="Immunoglobulin"/>
    <property type="match status" value="14"/>
</dbReference>
<dbReference type="SMART" id="SM00409">
    <property type="entry name" value="IG"/>
    <property type="match status" value="14"/>
</dbReference>
<dbReference type="InterPro" id="IPR007110">
    <property type="entry name" value="Ig-like_dom"/>
</dbReference>
<dbReference type="Gene3D" id="2.60.40.10">
    <property type="entry name" value="Immunoglobulins"/>
    <property type="match status" value="14"/>
</dbReference>
<comment type="subcellular location">
    <subcellularLocation>
        <location evidence="2">Cytoplasm</location>
    </subcellularLocation>
    <subcellularLocation>
        <location evidence="1">Nucleus</location>
    </subcellularLocation>
</comment>
<dbReference type="InterPro" id="IPR013098">
    <property type="entry name" value="Ig_I-set"/>
</dbReference>
<reference evidence="12" key="1">
    <citation type="submission" date="2020-03" db="EMBL/GenBank/DDBJ databases">
        <title>Evolution of repeat sequences and sex chromosomes of tilapia species revealed by chromosome-level genomes.</title>
        <authorList>
            <person name="Xu L."/>
            <person name="Tao W."/>
            <person name="Wang D."/>
            <person name="Zhou Q."/>
        </authorList>
    </citation>
    <scope>NUCLEOTIDE SEQUENCE [LARGE SCALE GENOMIC DNA]</scope>
    <source>
        <strain evidence="12">Israel</strain>
    </source>
</reference>
<dbReference type="CDD" id="cd00096">
    <property type="entry name" value="Ig"/>
    <property type="match status" value="4"/>
</dbReference>
<dbReference type="InterPro" id="IPR003598">
    <property type="entry name" value="Ig_sub2"/>
</dbReference>
<organism evidence="11 12">
    <name type="scientific">Oreochromis aureus</name>
    <name type="common">Israeli tilapia</name>
    <name type="synonym">Chromis aureus</name>
    <dbReference type="NCBI Taxonomy" id="47969"/>
    <lineage>
        <taxon>Eukaryota</taxon>
        <taxon>Metazoa</taxon>
        <taxon>Chordata</taxon>
        <taxon>Craniata</taxon>
        <taxon>Vertebrata</taxon>
        <taxon>Euteleostomi</taxon>
        <taxon>Actinopterygii</taxon>
        <taxon>Neopterygii</taxon>
        <taxon>Teleostei</taxon>
        <taxon>Neoteleostei</taxon>
        <taxon>Acanthomorphata</taxon>
        <taxon>Ovalentaria</taxon>
        <taxon>Cichlomorphae</taxon>
        <taxon>Cichliformes</taxon>
        <taxon>Cichlidae</taxon>
        <taxon>African cichlids</taxon>
        <taxon>Pseudocrenilabrinae</taxon>
        <taxon>Oreochromini</taxon>
        <taxon>Oreochromis</taxon>
    </lineage>
</organism>
<dbReference type="PANTHER" id="PTHR35971:SF5">
    <property type="entry name" value="OBSCURIN LIKE CYTOSKELETAL ADAPTOR 1"/>
    <property type="match status" value="1"/>
</dbReference>
<dbReference type="PROSITE" id="PS50835">
    <property type="entry name" value="IG_LIKE"/>
    <property type="match status" value="8"/>
</dbReference>
<feature type="domain" description="Ig-like" evidence="10">
    <location>
        <begin position="819"/>
        <end position="889"/>
    </location>
</feature>
<feature type="domain" description="Ig-like" evidence="10">
    <location>
        <begin position="464"/>
        <end position="554"/>
    </location>
</feature>
<keyword evidence="12" id="KW-1185">Reference proteome</keyword>
<dbReference type="InterPro" id="IPR013783">
    <property type="entry name" value="Ig-like_fold"/>
</dbReference>
<dbReference type="InterPro" id="IPR052385">
    <property type="entry name" value="Obscurin/Obscurin-like_Reg"/>
</dbReference>
<evidence type="ECO:0000256" key="4">
    <source>
        <dbReference type="ARBA" id="ARBA00022490"/>
    </source>
</evidence>
<keyword evidence="4" id="KW-0963">Cytoplasm</keyword>
<dbReference type="FunFam" id="2.60.40.10:FF:001382">
    <property type="entry name" value="titin isoform X1"/>
    <property type="match status" value="1"/>
</dbReference>
<evidence type="ECO:0000256" key="1">
    <source>
        <dbReference type="ARBA" id="ARBA00004123"/>
    </source>
</evidence>
<name>A0AAZ1X2S6_OREAU</name>
<reference evidence="11" key="2">
    <citation type="submission" date="2025-08" db="UniProtKB">
        <authorList>
            <consortium name="Ensembl"/>
        </authorList>
    </citation>
    <scope>IDENTIFICATION</scope>
</reference>
<keyword evidence="6" id="KW-0677">Repeat</keyword>
<dbReference type="SMART" id="SM00408">
    <property type="entry name" value="IGc2"/>
    <property type="match status" value="5"/>
</dbReference>
<keyword evidence="9" id="KW-0393">Immunoglobulin domain</keyword>
<feature type="domain" description="Ig-like" evidence="10">
    <location>
        <begin position="1092"/>
        <end position="1180"/>
    </location>
</feature>
<reference evidence="11" key="3">
    <citation type="submission" date="2025-09" db="UniProtKB">
        <authorList>
            <consortium name="Ensembl"/>
        </authorList>
    </citation>
    <scope>IDENTIFICATION</scope>
</reference>
<dbReference type="FunFam" id="2.60.40.10:FF:001213">
    <property type="entry name" value="titin isoform X1"/>
    <property type="match status" value="2"/>
</dbReference>
<evidence type="ECO:0000256" key="2">
    <source>
        <dbReference type="ARBA" id="ARBA00004496"/>
    </source>
</evidence>
<comment type="similarity">
    <text evidence="3">Belongs to the protein kinase superfamily. CAMK Ser/Thr protein kinase family.</text>
</comment>
<dbReference type="FunFam" id="2.60.40.10:FF:000981">
    <property type="entry name" value="Titin a"/>
    <property type="match status" value="1"/>
</dbReference>
<dbReference type="Proteomes" id="UP000472276">
    <property type="component" value="Unassembled WGS sequence"/>
</dbReference>
<dbReference type="GO" id="GO:0005737">
    <property type="term" value="C:cytoplasm"/>
    <property type="evidence" value="ECO:0007669"/>
    <property type="project" value="UniProtKB-SubCell"/>
</dbReference>
<feature type="domain" description="Ig-like" evidence="10">
    <location>
        <begin position="206"/>
        <end position="292"/>
    </location>
</feature>
<evidence type="ECO:0000256" key="9">
    <source>
        <dbReference type="ARBA" id="ARBA00023319"/>
    </source>
</evidence>
<evidence type="ECO:0000259" key="10">
    <source>
        <dbReference type="PROSITE" id="PS50835"/>
    </source>
</evidence>
<dbReference type="Pfam" id="PF07679">
    <property type="entry name" value="I-set"/>
    <property type="match status" value="14"/>
</dbReference>
<keyword evidence="7" id="KW-1015">Disulfide bond</keyword>
<dbReference type="FunFam" id="2.60.40.10:FF:000147">
    <property type="entry name" value="Myosin light chain kinase"/>
    <property type="match status" value="1"/>
</dbReference>
<feature type="domain" description="Ig-like" evidence="10">
    <location>
        <begin position="731"/>
        <end position="816"/>
    </location>
</feature>
<accession>A0AAZ1X2S6</accession>
<dbReference type="FunFam" id="2.60.40.10:FF:001328">
    <property type="entry name" value="titin isoform X1"/>
    <property type="match status" value="1"/>
</dbReference>
<dbReference type="PANTHER" id="PTHR35971">
    <property type="entry name" value="SI:DKEY-31G6.6"/>
    <property type="match status" value="1"/>
</dbReference>
<dbReference type="FunFam" id="2.60.40.10:FF:000050">
    <property type="entry name" value="Titin isoform B"/>
    <property type="match status" value="7"/>
</dbReference>
<feature type="domain" description="Ig-like" evidence="10">
    <location>
        <begin position="23"/>
        <end position="114"/>
    </location>
</feature>
<dbReference type="InterPro" id="IPR003599">
    <property type="entry name" value="Ig_sub"/>
</dbReference>